<dbReference type="EMBL" id="JACCCC010000001">
    <property type="protein sequence ID" value="NYE47253.1"/>
    <property type="molecule type" value="Genomic_DNA"/>
</dbReference>
<accession>A0A852TWN6</accession>
<name>A0A852TWN6_9ACTN</name>
<dbReference type="SUPFAM" id="SSF51905">
    <property type="entry name" value="FAD/NAD(P)-binding domain"/>
    <property type="match status" value="1"/>
</dbReference>
<dbReference type="AlphaFoldDB" id="A0A852TWN6"/>
<dbReference type="GO" id="GO:0016853">
    <property type="term" value="F:isomerase activity"/>
    <property type="evidence" value="ECO:0007669"/>
    <property type="project" value="UniProtKB-KW"/>
</dbReference>
<dbReference type="Proteomes" id="UP000589036">
    <property type="component" value="Unassembled WGS sequence"/>
</dbReference>
<protein>
    <submittedName>
        <fullName evidence="1">Lycopene beta-cyclase</fullName>
        <ecNumber evidence="1">5.5.1.19</ecNumber>
    </submittedName>
</protein>
<dbReference type="EC" id="5.5.1.19" evidence="1"/>
<keyword evidence="1" id="KW-0413">Isomerase</keyword>
<evidence type="ECO:0000313" key="2">
    <source>
        <dbReference type="Proteomes" id="UP000589036"/>
    </source>
</evidence>
<evidence type="ECO:0000313" key="1">
    <source>
        <dbReference type="EMBL" id="NYE47253.1"/>
    </source>
</evidence>
<keyword evidence="2" id="KW-1185">Reference proteome</keyword>
<comment type="caution">
    <text evidence="1">The sequence shown here is derived from an EMBL/GenBank/DDBJ whole genome shotgun (WGS) entry which is preliminary data.</text>
</comment>
<dbReference type="RefSeq" id="WP_179643237.1">
    <property type="nucleotide sequence ID" value="NZ_BAAAYY010000026.1"/>
</dbReference>
<dbReference type="Pfam" id="PF05834">
    <property type="entry name" value="Lycopene_cycl"/>
    <property type="match status" value="1"/>
</dbReference>
<dbReference type="InterPro" id="IPR036188">
    <property type="entry name" value="FAD/NAD-bd_sf"/>
</dbReference>
<organism evidence="1 2">
    <name type="scientific">Spinactinospora alkalitolerans</name>
    <dbReference type="NCBI Taxonomy" id="687207"/>
    <lineage>
        <taxon>Bacteria</taxon>
        <taxon>Bacillati</taxon>
        <taxon>Actinomycetota</taxon>
        <taxon>Actinomycetes</taxon>
        <taxon>Streptosporangiales</taxon>
        <taxon>Nocardiopsidaceae</taxon>
        <taxon>Spinactinospora</taxon>
    </lineage>
</organism>
<reference evidence="1 2" key="1">
    <citation type="submission" date="2020-07" db="EMBL/GenBank/DDBJ databases">
        <title>Sequencing the genomes of 1000 actinobacteria strains.</title>
        <authorList>
            <person name="Klenk H.-P."/>
        </authorList>
    </citation>
    <scope>NUCLEOTIDE SEQUENCE [LARGE SCALE GENOMIC DNA]</scope>
    <source>
        <strain evidence="1 2">CXB654</strain>
    </source>
</reference>
<gene>
    <name evidence="1" type="ORF">HDA32_002373</name>
</gene>
<sequence length="397" mass="43317">MVDVDVAVVGAGAAGLSLAHRLARIGAGRAPTVALLEPPEGPIRPPVRTWCFWEPERGEWDEVVTARWRRLSVIEPDGTRHRAPTAPLVYKMIRSPDHERLVRSGLGERVRQISATVERVEDGRDRAAVHARDPGGRALSLTARWVFDSRPPTPLPRGTTTLLQHFRGWFVRTADDAFTPGEADLMDLRTPQPRNGVSFGYVLPLSRREALVEYTEFTREVLDDAGYRSALRHYTGTVLRLGDFTVTAAEQGAIPMTDARFPTRAGLRVFRIGTAGGATRPATGYTFSGVQRQGAAVARALAEGRTPVPPTPHRRRHLAMDAVLLRALDTGRIDGAAFFARLFRRNALPDVLGFLDGTSGPVGELLIGTSTPVGPMSLTAAERLWHGLRGGAGNRCR</sequence>
<proteinExistence type="predicted"/>
<dbReference type="Gene3D" id="3.50.50.60">
    <property type="entry name" value="FAD/NAD(P)-binding domain"/>
    <property type="match status" value="1"/>
</dbReference>